<reference evidence="9 10" key="2">
    <citation type="submission" date="2021-08" db="EMBL/GenBank/DDBJ databases">
        <title>Massilia sp. R798.</title>
        <authorList>
            <person name="Baek J.H."/>
            <person name="Jung H.S."/>
            <person name="Kim K.R."/>
            <person name="Jeon C.O."/>
        </authorList>
    </citation>
    <scope>NUCLEOTIDE SEQUENCE [LARGE SCALE GENOMIC DNA]</scope>
    <source>
        <strain evidence="9 10">R798</strain>
    </source>
</reference>
<dbReference type="PANTHER" id="PTHR30024">
    <property type="entry name" value="ALIPHATIC SULFONATES-BINDING PROTEIN-RELATED"/>
    <property type="match status" value="1"/>
</dbReference>
<evidence type="ECO:0000313" key="9">
    <source>
        <dbReference type="EMBL" id="MBZ2207679.1"/>
    </source>
</evidence>
<evidence type="ECO:0000256" key="7">
    <source>
        <dbReference type="ARBA" id="ARBA00022729"/>
    </source>
</evidence>
<dbReference type="Gene3D" id="3.40.190.10">
    <property type="entry name" value="Periplasmic binding protein-like II"/>
    <property type="match status" value="2"/>
</dbReference>
<comment type="similarity">
    <text evidence="3">Belongs to the bacterial solute-binding protein SsuA/TauA family.</text>
</comment>
<accession>A0ABS7SP30</accession>
<dbReference type="Proteomes" id="UP000809349">
    <property type="component" value="Unassembled WGS sequence"/>
</dbReference>
<dbReference type="CDD" id="cd13553">
    <property type="entry name" value="PBP2_NrtA_CpmA_like"/>
    <property type="match status" value="1"/>
</dbReference>
<evidence type="ECO:0000256" key="1">
    <source>
        <dbReference type="ARBA" id="ARBA00004308"/>
    </source>
</evidence>
<comment type="caution">
    <text evidence="9">The sequence shown here is derived from an EMBL/GenBank/DDBJ whole genome shotgun (WGS) entry which is preliminary data.</text>
</comment>
<evidence type="ECO:0000256" key="2">
    <source>
        <dbReference type="ARBA" id="ARBA00004418"/>
    </source>
</evidence>
<keyword evidence="7" id="KW-0732">Signal</keyword>
<gene>
    <name evidence="9" type="ORF">I4X03_010460</name>
</gene>
<evidence type="ECO:0000256" key="4">
    <source>
        <dbReference type="ARBA" id="ARBA00022448"/>
    </source>
</evidence>
<keyword evidence="8" id="KW-0472">Membrane</keyword>
<evidence type="ECO:0000256" key="5">
    <source>
        <dbReference type="ARBA" id="ARBA00022475"/>
    </source>
</evidence>
<evidence type="ECO:0000256" key="6">
    <source>
        <dbReference type="ARBA" id="ARBA00022519"/>
    </source>
</evidence>
<reference evidence="9 10" key="1">
    <citation type="submission" date="2021-01" db="EMBL/GenBank/DDBJ databases">
        <authorList>
            <person name="Ruan W."/>
            <person name="Khan S.A."/>
            <person name="Jeon C.O."/>
        </authorList>
    </citation>
    <scope>NUCLEOTIDE SEQUENCE [LARGE SCALE GENOMIC DNA]</scope>
    <source>
        <strain evidence="9 10">R798</strain>
    </source>
</reference>
<dbReference type="PANTHER" id="PTHR30024:SF47">
    <property type="entry name" value="TAURINE-BINDING PERIPLASMIC PROTEIN"/>
    <property type="match status" value="1"/>
</dbReference>
<proteinExistence type="inferred from homology"/>
<dbReference type="EMBL" id="JAFBIL020000004">
    <property type="protein sequence ID" value="MBZ2207679.1"/>
    <property type="molecule type" value="Genomic_DNA"/>
</dbReference>
<evidence type="ECO:0000256" key="3">
    <source>
        <dbReference type="ARBA" id="ARBA00010742"/>
    </source>
</evidence>
<organism evidence="9 10">
    <name type="scientific">Massilia soli</name>
    <dbReference type="NCBI Taxonomy" id="2792854"/>
    <lineage>
        <taxon>Bacteria</taxon>
        <taxon>Pseudomonadati</taxon>
        <taxon>Pseudomonadota</taxon>
        <taxon>Betaproteobacteria</taxon>
        <taxon>Burkholderiales</taxon>
        <taxon>Oxalobacteraceae</taxon>
        <taxon>Telluria group</taxon>
        <taxon>Massilia</taxon>
    </lineage>
</organism>
<sequence>MTVNSAVQSFFCCRTVIDSHPSGRRTINSSNSQSGLLRRRQVMRAALAATLPLAVPSLARGAAPAPLVVGGLPVTCNLTLPVACVAKATALVKGGGQPVGFEYAKYSGWAEIKESLMTGRIQAAYMLAPLVMDLVDYKIPLKIVSLGHRSGAVIMVHTNSAYRSFSDLRGKLIAIPSRFAVDYLFLRKMLASAGMTAKDIEIIEMPPPDMPAALYTRTIDAYCTGEPFGAAAQRAGYARPLAMTRDQWRNYICCVLTVREDLIRDQQPVVQDLVNYVQASGSWLDAGAVNREKAIQIAAQRKFFNQNPKILRFVMDNPHDRVTYGDLRMLRPEFDDLMKLSVEAKTLKRPIAFDRYVDERFVKNLKPVAIPL</sequence>
<dbReference type="SUPFAM" id="SSF53850">
    <property type="entry name" value="Periplasmic binding protein-like II"/>
    <property type="match status" value="1"/>
</dbReference>
<keyword evidence="10" id="KW-1185">Reference proteome</keyword>
<keyword evidence="6" id="KW-0997">Cell inner membrane</keyword>
<protein>
    <submittedName>
        <fullName evidence="9">ABC transporter substrate-binding protein</fullName>
    </submittedName>
</protein>
<keyword evidence="4" id="KW-0813">Transport</keyword>
<evidence type="ECO:0000256" key="8">
    <source>
        <dbReference type="ARBA" id="ARBA00023136"/>
    </source>
</evidence>
<comment type="subcellular location">
    <subcellularLocation>
        <location evidence="1">Endomembrane system</location>
    </subcellularLocation>
    <subcellularLocation>
        <location evidence="2">Periplasm</location>
    </subcellularLocation>
</comment>
<dbReference type="Pfam" id="PF13379">
    <property type="entry name" value="NMT1_2"/>
    <property type="match status" value="1"/>
</dbReference>
<dbReference type="InterPro" id="IPR044527">
    <property type="entry name" value="NrtA/CpmA_ABC-bd_dom"/>
</dbReference>
<keyword evidence="5" id="KW-1003">Cell membrane</keyword>
<name>A0ABS7SP30_9BURK</name>
<evidence type="ECO:0000313" key="10">
    <source>
        <dbReference type="Proteomes" id="UP000809349"/>
    </source>
</evidence>